<sequence length="187" mass="21248">MSATTPTREDTEVQNAPQTVAAESTSNKPPRSRANAKSTVWQHFEKIYDSKTNKIEGSKCMYCEKTLAYSVANGTSSMRKHLTSCKKFPQNVDSSQTLLSFKTTQKDEGQTSEVGTWKFDQENCRKLLAEVIISTEDCFTKVEHPKFRQFLGALQPLWKNVSRFTVARDCSKIFNYEKLHSRTNCGI</sequence>
<organism evidence="1 2">
    <name type="scientific">Pistacia atlantica</name>
    <dbReference type="NCBI Taxonomy" id="434234"/>
    <lineage>
        <taxon>Eukaryota</taxon>
        <taxon>Viridiplantae</taxon>
        <taxon>Streptophyta</taxon>
        <taxon>Embryophyta</taxon>
        <taxon>Tracheophyta</taxon>
        <taxon>Spermatophyta</taxon>
        <taxon>Magnoliopsida</taxon>
        <taxon>eudicotyledons</taxon>
        <taxon>Gunneridae</taxon>
        <taxon>Pentapetalae</taxon>
        <taxon>rosids</taxon>
        <taxon>malvids</taxon>
        <taxon>Sapindales</taxon>
        <taxon>Anacardiaceae</taxon>
        <taxon>Pistacia</taxon>
    </lineage>
</organism>
<evidence type="ECO:0000313" key="2">
    <source>
        <dbReference type="Proteomes" id="UP001164250"/>
    </source>
</evidence>
<evidence type="ECO:0000313" key="1">
    <source>
        <dbReference type="EMBL" id="KAJ0098293.1"/>
    </source>
</evidence>
<keyword evidence="2" id="KW-1185">Reference proteome</keyword>
<name>A0ACC1BH63_9ROSI</name>
<protein>
    <submittedName>
        <fullName evidence="1">Uncharacterized protein</fullName>
    </submittedName>
</protein>
<dbReference type="EMBL" id="CM047900">
    <property type="protein sequence ID" value="KAJ0098293.1"/>
    <property type="molecule type" value="Genomic_DNA"/>
</dbReference>
<comment type="caution">
    <text evidence="1">The sequence shown here is derived from an EMBL/GenBank/DDBJ whole genome shotgun (WGS) entry which is preliminary data.</text>
</comment>
<accession>A0ACC1BH63</accession>
<proteinExistence type="predicted"/>
<reference evidence="2" key="1">
    <citation type="journal article" date="2023" name="G3 (Bethesda)">
        <title>Genome assembly and association tests identify interacting loci associated with vigor, precocity, and sex in interspecific pistachio rootstocks.</title>
        <authorList>
            <person name="Palmer W."/>
            <person name="Jacygrad E."/>
            <person name="Sagayaradj S."/>
            <person name="Cavanaugh K."/>
            <person name="Han R."/>
            <person name="Bertier L."/>
            <person name="Beede B."/>
            <person name="Kafkas S."/>
            <person name="Golino D."/>
            <person name="Preece J."/>
            <person name="Michelmore R."/>
        </authorList>
    </citation>
    <scope>NUCLEOTIDE SEQUENCE [LARGE SCALE GENOMIC DNA]</scope>
</reference>
<dbReference type="Proteomes" id="UP001164250">
    <property type="component" value="Chromosome 4"/>
</dbReference>
<gene>
    <name evidence="1" type="ORF">Patl1_22197</name>
</gene>